<keyword evidence="1" id="KW-1133">Transmembrane helix</keyword>
<name>A0AAE0X4S4_9PEZI</name>
<comment type="caution">
    <text evidence="2">The sequence shown here is derived from an EMBL/GenBank/DDBJ whole genome shotgun (WGS) entry which is preliminary data.</text>
</comment>
<evidence type="ECO:0000256" key="1">
    <source>
        <dbReference type="SAM" id="Phobius"/>
    </source>
</evidence>
<proteinExistence type="predicted"/>
<protein>
    <submittedName>
        <fullName evidence="2">Uncharacterized protein</fullName>
    </submittedName>
</protein>
<keyword evidence="3" id="KW-1185">Reference proteome</keyword>
<gene>
    <name evidence="2" type="ORF">B0T22DRAFT_213836</name>
</gene>
<reference evidence="2" key="1">
    <citation type="journal article" date="2023" name="Mol. Phylogenet. Evol.">
        <title>Genome-scale phylogeny and comparative genomics of the fungal order Sordariales.</title>
        <authorList>
            <person name="Hensen N."/>
            <person name="Bonometti L."/>
            <person name="Westerberg I."/>
            <person name="Brannstrom I.O."/>
            <person name="Guillou S."/>
            <person name="Cros-Aarteil S."/>
            <person name="Calhoun S."/>
            <person name="Haridas S."/>
            <person name="Kuo A."/>
            <person name="Mondo S."/>
            <person name="Pangilinan J."/>
            <person name="Riley R."/>
            <person name="LaButti K."/>
            <person name="Andreopoulos B."/>
            <person name="Lipzen A."/>
            <person name="Chen C."/>
            <person name="Yan M."/>
            <person name="Daum C."/>
            <person name="Ng V."/>
            <person name="Clum A."/>
            <person name="Steindorff A."/>
            <person name="Ohm R.A."/>
            <person name="Martin F."/>
            <person name="Silar P."/>
            <person name="Natvig D.O."/>
            <person name="Lalanne C."/>
            <person name="Gautier V."/>
            <person name="Ament-Velasquez S.L."/>
            <person name="Kruys A."/>
            <person name="Hutchinson M.I."/>
            <person name="Powell A.J."/>
            <person name="Barry K."/>
            <person name="Miller A.N."/>
            <person name="Grigoriev I.V."/>
            <person name="Debuchy R."/>
            <person name="Gladieux P."/>
            <person name="Hiltunen Thoren M."/>
            <person name="Johannesson H."/>
        </authorList>
    </citation>
    <scope>NUCLEOTIDE SEQUENCE</scope>
    <source>
        <strain evidence="2">CBS 314.62</strain>
    </source>
</reference>
<feature type="transmembrane region" description="Helical" evidence="1">
    <location>
        <begin position="68"/>
        <end position="91"/>
    </location>
</feature>
<organism evidence="2 3">
    <name type="scientific">Podospora appendiculata</name>
    <dbReference type="NCBI Taxonomy" id="314037"/>
    <lineage>
        <taxon>Eukaryota</taxon>
        <taxon>Fungi</taxon>
        <taxon>Dikarya</taxon>
        <taxon>Ascomycota</taxon>
        <taxon>Pezizomycotina</taxon>
        <taxon>Sordariomycetes</taxon>
        <taxon>Sordariomycetidae</taxon>
        <taxon>Sordariales</taxon>
        <taxon>Podosporaceae</taxon>
        <taxon>Podospora</taxon>
    </lineage>
</organism>
<evidence type="ECO:0000313" key="2">
    <source>
        <dbReference type="EMBL" id="KAK3685274.1"/>
    </source>
</evidence>
<reference evidence="2" key="2">
    <citation type="submission" date="2023-06" db="EMBL/GenBank/DDBJ databases">
        <authorList>
            <consortium name="Lawrence Berkeley National Laboratory"/>
            <person name="Haridas S."/>
            <person name="Hensen N."/>
            <person name="Bonometti L."/>
            <person name="Westerberg I."/>
            <person name="Brannstrom I.O."/>
            <person name="Guillou S."/>
            <person name="Cros-Aarteil S."/>
            <person name="Calhoun S."/>
            <person name="Kuo A."/>
            <person name="Mondo S."/>
            <person name="Pangilinan J."/>
            <person name="Riley R."/>
            <person name="Labutti K."/>
            <person name="Andreopoulos B."/>
            <person name="Lipzen A."/>
            <person name="Chen C."/>
            <person name="Yanf M."/>
            <person name="Daum C."/>
            <person name="Ng V."/>
            <person name="Clum A."/>
            <person name="Steindorff A."/>
            <person name="Ohm R."/>
            <person name="Martin F."/>
            <person name="Silar P."/>
            <person name="Natvig D."/>
            <person name="Lalanne C."/>
            <person name="Gautier V."/>
            <person name="Ament-Velasquez S.L."/>
            <person name="Kruys A."/>
            <person name="Hutchinson M.I."/>
            <person name="Powell A.J."/>
            <person name="Barry K."/>
            <person name="Miller A.N."/>
            <person name="Grigoriev I.V."/>
            <person name="Debuchy R."/>
            <person name="Gladieux P."/>
            <person name="Thoren M.H."/>
            <person name="Johannesson H."/>
        </authorList>
    </citation>
    <scope>NUCLEOTIDE SEQUENCE</scope>
    <source>
        <strain evidence="2">CBS 314.62</strain>
    </source>
</reference>
<evidence type="ECO:0000313" key="3">
    <source>
        <dbReference type="Proteomes" id="UP001270362"/>
    </source>
</evidence>
<dbReference type="EMBL" id="JAULSO010000003">
    <property type="protein sequence ID" value="KAK3685274.1"/>
    <property type="molecule type" value="Genomic_DNA"/>
</dbReference>
<dbReference type="Proteomes" id="UP001270362">
    <property type="component" value="Unassembled WGS sequence"/>
</dbReference>
<feature type="transmembrane region" description="Helical" evidence="1">
    <location>
        <begin position="111"/>
        <end position="132"/>
    </location>
</feature>
<accession>A0AAE0X4S4</accession>
<keyword evidence="1" id="KW-0472">Membrane</keyword>
<feature type="transmembrane region" description="Helical" evidence="1">
    <location>
        <begin position="24"/>
        <end position="47"/>
    </location>
</feature>
<sequence length="149" mass="16230">MATPQRLETVRRLQVAMATAYSTMGAWCLIHPSSVMALGFTPAYAAMCNSTTSLMMRCFGAQAMTCGLVLGTCNMTPLSFTAFGLAMVPYIGWNFWFSGIGPARGVITKLMWMDFVGNVLFGLGSLYCAKLLKEQPDEDEKQDVTAKAQ</sequence>
<keyword evidence="1" id="KW-0812">Transmembrane</keyword>
<dbReference type="AlphaFoldDB" id="A0AAE0X4S4"/>